<dbReference type="NCBIfam" id="NF009752">
    <property type="entry name" value="PRK13261.1-2"/>
    <property type="match status" value="1"/>
</dbReference>
<dbReference type="HAMAP" id="MF_00822">
    <property type="entry name" value="UreE"/>
    <property type="match status" value="1"/>
</dbReference>
<dbReference type="GO" id="GO:0006457">
    <property type="term" value="P:protein folding"/>
    <property type="evidence" value="ECO:0007669"/>
    <property type="project" value="InterPro"/>
</dbReference>
<gene>
    <name evidence="4 6" type="primary">ureE</name>
    <name evidence="6" type="ORF">KAJ83_15470</name>
</gene>
<evidence type="ECO:0000313" key="6">
    <source>
        <dbReference type="EMBL" id="MBP5858420.1"/>
    </source>
</evidence>
<dbReference type="GO" id="GO:0005737">
    <property type="term" value="C:cytoplasm"/>
    <property type="evidence" value="ECO:0007669"/>
    <property type="project" value="UniProtKB-SubCell"/>
</dbReference>
<dbReference type="SUPFAM" id="SSF69737">
    <property type="entry name" value="Urease metallochaperone UreE, C-terminal domain"/>
    <property type="match status" value="1"/>
</dbReference>
<comment type="similarity">
    <text evidence="4">Belongs to the UreE family.</text>
</comment>
<dbReference type="Pfam" id="PF02814">
    <property type="entry name" value="UreE_N"/>
    <property type="match status" value="1"/>
</dbReference>
<evidence type="ECO:0000259" key="5">
    <source>
        <dbReference type="SMART" id="SM00988"/>
    </source>
</evidence>
<name>A0A8J7V3J3_9PROT</name>
<dbReference type="EMBL" id="JAGMWN010000008">
    <property type="protein sequence ID" value="MBP5858420.1"/>
    <property type="molecule type" value="Genomic_DNA"/>
</dbReference>
<protein>
    <recommendedName>
        <fullName evidence="4">Urease accessory protein UreE</fullName>
    </recommendedName>
</protein>
<dbReference type="SMART" id="SM00988">
    <property type="entry name" value="UreE_N"/>
    <property type="match status" value="1"/>
</dbReference>
<reference evidence="6" key="1">
    <citation type="submission" date="2021-04" db="EMBL/GenBank/DDBJ databases">
        <authorList>
            <person name="Zhang D.-C."/>
        </authorList>
    </citation>
    <scope>NUCLEOTIDE SEQUENCE</scope>
    <source>
        <strain evidence="6">CGMCC 1.15697</strain>
    </source>
</reference>
<comment type="function">
    <text evidence="4">Involved in urease metallocenter assembly. Binds nickel. Probably functions as a nickel donor during metallocenter assembly.</text>
</comment>
<dbReference type="SUPFAM" id="SSF69287">
    <property type="entry name" value="Urease metallochaperone UreE, N-terminal domain"/>
    <property type="match status" value="1"/>
</dbReference>
<proteinExistence type="inferred from homology"/>
<dbReference type="GO" id="GO:0051082">
    <property type="term" value="F:unfolded protein binding"/>
    <property type="evidence" value="ECO:0007669"/>
    <property type="project" value="UniProtKB-UniRule"/>
</dbReference>
<comment type="caution">
    <text evidence="6">The sequence shown here is derived from an EMBL/GenBank/DDBJ whole genome shotgun (WGS) entry which is preliminary data.</text>
</comment>
<dbReference type="GO" id="GO:0016151">
    <property type="term" value="F:nickel cation binding"/>
    <property type="evidence" value="ECO:0007669"/>
    <property type="project" value="UniProtKB-UniRule"/>
</dbReference>
<dbReference type="RefSeq" id="WP_210683008.1">
    <property type="nucleotide sequence ID" value="NZ_JAGMWN010000008.1"/>
</dbReference>
<evidence type="ECO:0000256" key="1">
    <source>
        <dbReference type="ARBA" id="ARBA00022490"/>
    </source>
</evidence>
<dbReference type="CDD" id="cd00571">
    <property type="entry name" value="UreE"/>
    <property type="match status" value="1"/>
</dbReference>
<dbReference type="Proteomes" id="UP000672602">
    <property type="component" value="Unassembled WGS sequence"/>
</dbReference>
<dbReference type="InterPro" id="IPR036118">
    <property type="entry name" value="UreE_N_sf"/>
</dbReference>
<evidence type="ECO:0000256" key="2">
    <source>
        <dbReference type="ARBA" id="ARBA00022596"/>
    </source>
</evidence>
<dbReference type="AlphaFoldDB" id="A0A8J7V3J3"/>
<dbReference type="InterPro" id="IPR004029">
    <property type="entry name" value="UreE_N"/>
</dbReference>
<evidence type="ECO:0000256" key="3">
    <source>
        <dbReference type="ARBA" id="ARBA00023186"/>
    </source>
</evidence>
<sequence length="164" mass="18288">MLMIARILGASDDPDLHARLHAHEHADTREWVTLSRADLARRRMRVASDRGTEIAIALPRDTPLFDGAVLHLDAARAIVVRMEAEEWLRLRPRDTDAALRIGYHAGNLHWRARFEGDDLLVALERPRATYLDRLAAFLADGDIRLIGTGGDDETKTPARAGGRA</sequence>
<accession>A0A8J7V3J3</accession>
<keyword evidence="7" id="KW-1185">Reference proteome</keyword>
<feature type="domain" description="UreE urease accessory N-terminal" evidence="5">
    <location>
        <begin position="16"/>
        <end position="78"/>
    </location>
</feature>
<keyword evidence="3 4" id="KW-0143">Chaperone</keyword>
<comment type="subcellular location">
    <subcellularLocation>
        <location evidence="4">Cytoplasm</location>
    </subcellularLocation>
</comment>
<dbReference type="Gene3D" id="2.60.260.20">
    <property type="entry name" value="Urease metallochaperone UreE, N-terminal domain"/>
    <property type="match status" value="1"/>
</dbReference>
<keyword evidence="2 4" id="KW-0533">Nickel</keyword>
<evidence type="ECO:0000313" key="7">
    <source>
        <dbReference type="Proteomes" id="UP000672602"/>
    </source>
</evidence>
<organism evidence="6 7">
    <name type="scientific">Marivibrio halodurans</name>
    <dbReference type="NCBI Taxonomy" id="2039722"/>
    <lineage>
        <taxon>Bacteria</taxon>
        <taxon>Pseudomonadati</taxon>
        <taxon>Pseudomonadota</taxon>
        <taxon>Alphaproteobacteria</taxon>
        <taxon>Rhodospirillales</taxon>
        <taxon>Rhodospirillaceae</taxon>
        <taxon>Marivibrio</taxon>
    </lineage>
</organism>
<evidence type="ECO:0000256" key="4">
    <source>
        <dbReference type="HAMAP-Rule" id="MF_00822"/>
    </source>
</evidence>
<keyword evidence="1 4" id="KW-0963">Cytoplasm</keyword>
<dbReference type="Gene3D" id="3.30.70.790">
    <property type="entry name" value="UreE, C-terminal domain"/>
    <property type="match status" value="1"/>
</dbReference>
<dbReference type="InterPro" id="IPR012406">
    <property type="entry name" value="UreE"/>
</dbReference>